<accession>A0A3D1JIS9</accession>
<dbReference type="AlphaFoldDB" id="A0A3D1JIS9"/>
<evidence type="ECO:0000313" key="2">
    <source>
        <dbReference type="Proteomes" id="UP000264141"/>
    </source>
</evidence>
<reference evidence="1 2" key="1">
    <citation type="journal article" date="2018" name="Nat. Biotechnol.">
        <title>A standardized bacterial taxonomy based on genome phylogeny substantially revises the tree of life.</title>
        <authorList>
            <person name="Parks D.H."/>
            <person name="Chuvochina M."/>
            <person name="Waite D.W."/>
            <person name="Rinke C."/>
            <person name="Skarshewski A."/>
            <person name="Chaumeil P.A."/>
            <person name="Hugenholtz P."/>
        </authorList>
    </citation>
    <scope>NUCLEOTIDE SEQUENCE [LARGE SCALE GENOMIC DNA]</scope>
    <source>
        <strain evidence="1">UBA8781</strain>
    </source>
</reference>
<dbReference type="InterPro" id="IPR036388">
    <property type="entry name" value="WH-like_DNA-bd_sf"/>
</dbReference>
<name>A0A3D1JIS9_9CHLR</name>
<organism evidence="1 2">
    <name type="scientific">Anaerolinea thermolimosa</name>
    <dbReference type="NCBI Taxonomy" id="229919"/>
    <lineage>
        <taxon>Bacteria</taxon>
        <taxon>Bacillati</taxon>
        <taxon>Chloroflexota</taxon>
        <taxon>Anaerolineae</taxon>
        <taxon>Anaerolineales</taxon>
        <taxon>Anaerolineaceae</taxon>
        <taxon>Anaerolinea</taxon>
    </lineage>
</organism>
<dbReference type="STRING" id="229919.GCA_001050195_02860"/>
<gene>
    <name evidence="1" type="ORF">DEQ80_11585</name>
</gene>
<sequence>MACINPDGSLTPSALAVLRALETPSTPAEIAQRAGLPLFRVRGSLRELVEAGLLDEHEGVYSLTPQGREKINA</sequence>
<dbReference type="Proteomes" id="UP000264141">
    <property type="component" value="Unassembled WGS sequence"/>
</dbReference>
<protein>
    <submittedName>
        <fullName evidence="1">Uncharacterized protein</fullName>
    </submittedName>
</protein>
<dbReference type="EMBL" id="DPBP01000044">
    <property type="protein sequence ID" value="HCE18491.1"/>
    <property type="molecule type" value="Genomic_DNA"/>
</dbReference>
<dbReference type="OrthoDB" id="9810427at2"/>
<dbReference type="SUPFAM" id="SSF46785">
    <property type="entry name" value="Winged helix' DNA-binding domain"/>
    <property type="match status" value="1"/>
</dbReference>
<dbReference type="RefSeq" id="WP_062195301.1">
    <property type="nucleotide sequence ID" value="NZ_DF967965.1"/>
</dbReference>
<dbReference type="Gene3D" id="1.10.10.10">
    <property type="entry name" value="Winged helix-like DNA-binding domain superfamily/Winged helix DNA-binding domain"/>
    <property type="match status" value="1"/>
</dbReference>
<evidence type="ECO:0000313" key="1">
    <source>
        <dbReference type="EMBL" id="HCE18491.1"/>
    </source>
</evidence>
<dbReference type="InterPro" id="IPR036390">
    <property type="entry name" value="WH_DNA-bd_sf"/>
</dbReference>
<comment type="caution">
    <text evidence="1">The sequence shown here is derived from an EMBL/GenBank/DDBJ whole genome shotgun (WGS) entry which is preliminary data.</text>
</comment>
<dbReference type="Pfam" id="PF12840">
    <property type="entry name" value="HTH_20"/>
    <property type="match status" value="1"/>
</dbReference>
<proteinExistence type="predicted"/>